<dbReference type="EMBL" id="FZPH01000017">
    <property type="protein sequence ID" value="SNT64502.1"/>
    <property type="molecule type" value="Genomic_DNA"/>
</dbReference>
<gene>
    <name evidence="1" type="ORF">SAMN05421812_11763</name>
</gene>
<dbReference type="Proteomes" id="UP000198362">
    <property type="component" value="Unassembled WGS sequence"/>
</dbReference>
<protein>
    <recommendedName>
        <fullName evidence="3">Glycosyltransferase</fullName>
    </recommendedName>
</protein>
<proteinExistence type="predicted"/>
<evidence type="ECO:0008006" key="3">
    <source>
        <dbReference type="Google" id="ProtNLM"/>
    </source>
</evidence>
<sequence>MTQLVVVAKAPVPGRVKTRLCPPCRPDQAALVAAAALADSLAAGGATAFDPLTLLLDGRHPAPPGWRAVPQRGGDLGDRLAHGFGDSAVAGHGTVLIGMDTPQVTAELLDAARRELATVDAVLGPAEDGGWWALGLRDPRDAVVLRAVPMSTPDTGALTLAALCRRGLRVGLLPTLRDVDTAADAHAVARSCRPGSAFARAVATHVPVGVGA</sequence>
<accession>A0A239PC30</accession>
<dbReference type="AlphaFoldDB" id="A0A239PC30"/>
<dbReference type="PANTHER" id="PTHR36529">
    <property type="entry name" value="SLL1095 PROTEIN"/>
    <property type="match status" value="1"/>
</dbReference>
<dbReference type="SUPFAM" id="SSF53448">
    <property type="entry name" value="Nucleotide-diphospho-sugar transferases"/>
    <property type="match status" value="1"/>
</dbReference>
<dbReference type="Pfam" id="PF09837">
    <property type="entry name" value="DUF2064"/>
    <property type="match status" value="1"/>
</dbReference>
<evidence type="ECO:0000313" key="1">
    <source>
        <dbReference type="EMBL" id="SNT64502.1"/>
    </source>
</evidence>
<name>A0A239PC30_9ACTN</name>
<dbReference type="PANTHER" id="PTHR36529:SF1">
    <property type="entry name" value="GLYCOSYLTRANSFERASE"/>
    <property type="match status" value="1"/>
</dbReference>
<keyword evidence="2" id="KW-1185">Reference proteome</keyword>
<dbReference type="OrthoDB" id="9798250at2"/>
<evidence type="ECO:0000313" key="2">
    <source>
        <dbReference type="Proteomes" id="UP000198362"/>
    </source>
</evidence>
<dbReference type="InterPro" id="IPR018641">
    <property type="entry name" value="Trfase_1_rSAM/seldom-assoc"/>
</dbReference>
<dbReference type="RefSeq" id="WP_089254432.1">
    <property type="nucleotide sequence ID" value="NZ_FZPH01000017.1"/>
</dbReference>
<reference evidence="1 2" key="1">
    <citation type="submission" date="2017-06" db="EMBL/GenBank/DDBJ databases">
        <authorList>
            <person name="Kim H.J."/>
            <person name="Triplett B.A."/>
        </authorList>
    </citation>
    <scope>NUCLEOTIDE SEQUENCE [LARGE SCALE GENOMIC DNA]</scope>
    <source>
        <strain evidence="1 2">CGMCC 4.5593</strain>
    </source>
</reference>
<dbReference type="Gene3D" id="3.90.550.10">
    <property type="entry name" value="Spore Coat Polysaccharide Biosynthesis Protein SpsA, Chain A"/>
    <property type="match status" value="1"/>
</dbReference>
<dbReference type="InterPro" id="IPR029044">
    <property type="entry name" value="Nucleotide-diphossugar_trans"/>
</dbReference>
<organism evidence="1 2">
    <name type="scientific">Asanoa hainanensis</name>
    <dbReference type="NCBI Taxonomy" id="560556"/>
    <lineage>
        <taxon>Bacteria</taxon>
        <taxon>Bacillati</taxon>
        <taxon>Actinomycetota</taxon>
        <taxon>Actinomycetes</taxon>
        <taxon>Micromonosporales</taxon>
        <taxon>Micromonosporaceae</taxon>
        <taxon>Asanoa</taxon>
    </lineage>
</organism>